<accession>A0A224YEM5</accession>
<proteinExistence type="predicted"/>
<organism evidence="1">
    <name type="scientific">Rhipicephalus zambeziensis</name>
    <dbReference type="NCBI Taxonomy" id="60191"/>
    <lineage>
        <taxon>Eukaryota</taxon>
        <taxon>Metazoa</taxon>
        <taxon>Ecdysozoa</taxon>
        <taxon>Arthropoda</taxon>
        <taxon>Chelicerata</taxon>
        <taxon>Arachnida</taxon>
        <taxon>Acari</taxon>
        <taxon>Parasitiformes</taxon>
        <taxon>Ixodida</taxon>
        <taxon>Ixodoidea</taxon>
        <taxon>Ixodidae</taxon>
        <taxon>Rhipicephalinae</taxon>
        <taxon>Rhipicephalus</taxon>
        <taxon>Rhipicephalus</taxon>
    </lineage>
</organism>
<sequence length="95" mass="10985">MVVTKAANSAGSQNNHPFYKNVAFRTKQQAHMNEQQRESLWERVKYDCLCHTATLSPYLEQPEDGRVWTTGRESMLEVAKACSTQERKENKKSHN</sequence>
<name>A0A224YEM5_9ACAR</name>
<protein>
    <submittedName>
        <fullName evidence="1">Uncharacterized protein</fullName>
    </submittedName>
</protein>
<dbReference type="AlphaFoldDB" id="A0A224YEM5"/>
<dbReference type="EMBL" id="GFPF01001477">
    <property type="protein sequence ID" value="MAA12623.1"/>
    <property type="molecule type" value="Transcribed_RNA"/>
</dbReference>
<reference evidence="1" key="1">
    <citation type="journal article" date="2017" name="Parasit. Vectors">
        <title>Sialotranscriptomics of Rhipicephalus zambeziensis reveals intricate expression profiles of secretory proteins and suggests tight temporal transcriptional regulation during blood-feeding.</title>
        <authorList>
            <person name="de Castro M.H."/>
            <person name="de Klerk D."/>
            <person name="Pienaar R."/>
            <person name="Rees D.J.G."/>
            <person name="Mans B.J."/>
        </authorList>
    </citation>
    <scope>NUCLEOTIDE SEQUENCE</scope>
    <source>
        <tissue evidence="1">Salivary glands</tissue>
    </source>
</reference>
<evidence type="ECO:0000313" key="1">
    <source>
        <dbReference type="EMBL" id="MAA12623.1"/>
    </source>
</evidence>